<keyword evidence="2" id="KW-0862">Zinc</keyword>
<evidence type="ECO:0000313" key="5">
    <source>
        <dbReference type="EMBL" id="KAK4107957.1"/>
    </source>
</evidence>
<keyword evidence="2" id="KW-0479">Metal-binding</keyword>
<dbReference type="Gene3D" id="3.30.1370.10">
    <property type="entry name" value="K Homology domain, type 1"/>
    <property type="match status" value="1"/>
</dbReference>
<dbReference type="EMBL" id="MU853367">
    <property type="protein sequence ID" value="KAK4107957.1"/>
    <property type="molecule type" value="Genomic_DNA"/>
</dbReference>
<reference evidence="5" key="2">
    <citation type="submission" date="2023-05" db="EMBL/GenBank/DDBJ databases">
        <authorList>
            <consortium name="Lawrence Berkeley National Laboratory"/>
            <person name="Steindorff A."/>
            <person name="Hensen N."/>
            <person name="Bonometti L."/>
            <person name="Westerberg I."/>
            <person name="Brannstrom I.O."/>
            <person name="Guillou S."/>
            <person name="Cros-Aarteil S."/>
            <person name="Calhoun S."/>
            <person name="Haridas S."/>
            <person name="Kuo A."/>
            <person name="Mondo S."/>
            <person name="Pangilinan J."/>
            <person name="Riley R."/>
            <person name="Labutti K."/>
            <person name="Andreopoulos B."/>
            <person name="Lipzen A."/>
            <person name="Chen C."/>
            <person name="Yanf M."/>
            <person name="Daum C."/>
            <person name="Ng V."/>
            <person name="Clum A."/>
            <person name="Ohm R."/>
            <person name="Martin F."/>
            <person name="Silar P."/>
            <person name="Natvig D."/>
            <person name="Lalanne C."/>
            <person name="Gautier V."/>
            <person name="Ament-Velasquez S.L."/>
            <person name="Kruys A."/>
            <person name="Hutchinson M.I."/>
            <person name="Powell A.J."/>
            <person name="Barry K."/>
            <person name="Miller A.N."/>
            <person name="Grigoriev I.V."/>
            <person name="Debuchy R."/>
            <person name="Gladieux P."/>
            <person name="Thoren M.H."/>
            <person name="Johannesson H."/>
        </authorList>
    </citation>
    <scope>NUCLEOTIDE SEQUENCE</scope>
    <source>
        <strain evidence="5">CBS 508.74</strain>
    </source>
</reference>
<feature type="domain" description="KHDC4/BBP-like KH-domain type I" evidence="4">
    <location>
        <begin position="5"/>
        <end position="63"/>
    </location>
</feature>
<keyword evidence="2" id="KW-0863">Zinc-finger</keyword>
<comment type="function">
    <text evidence="2">Necessary for the splicing of pre-mRNA. Has a role in the recognition of the branch site (5'-UACUAAC-3'), the pyrimidine tract and the 3'-splice site at the 3'-end of introns.</text>
</comment>
<reference evidence="5" key="1">
    <citation type="journal article" date="2023" name="Mol. Phylogenet. Evol.">
        <title>Genome-scale phylogeny and comparative genomics of the fungal order Sordariales.</title>
        <authorList>
            <person name="Hensen N."/>
            <person name="Bonometti L."/>
            <person name="Westerberg I."/>
            <person name="Brannstrom I.O."/>
            <person name="Guillou S."/>
            <person name="Cros-Aarteil S."/>
            <person name="Calhoun S."/>
            <person name="Haridas S."/>
            <person name="Kuo A."/>
            <person name="Mondo S."/>
            <person name="Pangilinan J."/>
            <person name="Riley R."/>
            <person name="LaButti K."/>
            <person name="Andreopoulos B."/>
            <person name="Lipzen A."/>
            <person name="Chen C."/>
            <person name="Yan M."/>
            <person name="Daum C."/>
            <person name="Ng V."/>
            <person name="Clum A."/>
            <person name="Steindorff A."/>
            <person name="Ohm R.A."/>
            <person name="Martin F."/>
            <person name="Silar P."/>
            <person name="Natvig D.O."/>
            <person name="Lalanne C."/>
            <person name="Gautier V."/>
            <person name="Ament-Velasquez S.L."/>
            <person name="Kruys A."/>
            <person name="Hutchinson M.I."/>
            <person name="Powell A.J."/>
            <person name="Barry K."/>
            <person name="Miller A.N."/>
            <person name="Grigoriev I.V."/>
            <person name="Debuchy R."/>
            <person name="Gladieux P."/>
            <person name="Hiltunen Thoren M."/>
            <person name="Johannesson H."/>
        </authorList>
    </citation>
    <scope>NUCLEOTIDE SEQUENCE</scope>
    <source>
        <strain evidence="5">CBS 508.74</strain>
    </source>
</reference>
<comment type="similarity">
    <text evidence="2">Belongs to the BBP/SF1 family.</text>
</comment>
<dbReference type="Pfam" id="PF22675">
    <property type="entry name" value="KH-I_KHDC4-BBP"/>
    <property type="match status" value="1"/>
</dbReference>
<dbReference type="GO" id="GO:0048024">
    <property type="term" value="P:regulation of mRNA splicing, via spliceosome"/>
    <property type="evidence" value="ECO:0007669"/>
    <property type="project" value="TreeGrafter"/>
</dbReference>
<evidence type="ECO:0000256" key="3">
    <source>
        <dbReference type="SAM" id="MobiDB-lite"/>
    </source>
</evidence>
<dbReference type="GO" id="GO:0008270">
    <property type="term" value="F:zinc ion binding"/>
    <property type="evidence" value="ECO:0007669"/>
    <property type="project" value="UniProtKB-UniRule"/>
</dbReference>
<dbReference type="GO" id="GO:0005681">
    <property type="term" value="C:spliceosomal complex"/>
    <property type="evidence" value="ECO:0007669"/>
    <property type="project" value="UniProtKB-KW"/>
</dbReference>
<keyword evidence="2" id="KW-0539">Nucleus</keyword>
<sequence>METATASGATIALRGKGSVKEGRGRANSKLRDMDDMNEPLHCLITADSQAKVDNAKSLLKETIEMAITTPDHANTRKQEQLRALAKVNGTFRDDEGLHAGTSSIPVACRVCGGNGHIARDGVKRQARLLHRGSTVRFKTPPWRKARQHGTQPGAHGNINLVDAMYSSFLSEVIIPSTVNSFPS</sequence>
<keyword evidence="2" id="KW-0508">mRNA splicing</keyword>
<dbReference type="RefSeq" id="XP_064665527.1">
    <property type="nucleotide sequence ID" value="XM_064818401.1"/>
</dbReference>
<evidence type="ECO:0000313" key="6">
    <source>
        <dbReference type="Proteomes" id="UP001302812"/>
    </source>
</evidence>
<dbReference type="PANTHER" id="PTHR11208">
    <property type="entry name" value="RNA-BINDING PROTEIN RELATED"/>
    <property type="match status" value="1"/>
</dbReference>
<dbReference type="SUPFAM" id="SSF54791">
    <property type="entry name" value="Eukaryotic type KH-domain (KH-domain type I)"/>
    <property type="match status" value="1"/>
</dbReference>
<dbReference type="InterPro" id="IPR036612">
    <property type="entry name" value="KH_dom_type_1_sf"/>
</dbReference>
<feature type="region of interest" description="Disordered" evidence="3">
    <location>
        <begin position="1"/>
        <end position="32"/>
    </location>
</feature>
<dbReference type="InterPro" id="IPR045071">
    <property type="entry name" value="BBP-like"/>
</dbReference>
<keyword evidence="1" id="KW-0694">RNA-binding</keyword>
<comment type="subcellular location">
    <subcellularLocation>
        <location evidence="2">Nucleus</location>
    </subcellularLocation>
</comment>
<dbReference type="GO" id="GO:0003729">
    <property type="term" value="F:mRNA binding"/>
    <property type="evidence" value="ECO:0007669"/>
    <property type="project" value="TreeGrafter"/>
</dbReference>
<keyword evidence="6" id="KW-1185">Reference proteome</keyword>
<comment type="caution">
    <text evidence="5">The sequence shown here is derived from an EMBL/GenBank/DDBJ whole genome shotgun (WGS) entry which is preliminary data.</text>
</comment>
<organism evidence="5 6">
    <name type="scientific">Canariomyces notabilis</name>
    <dbReference type="NCBI Taxonomy" id="2074819"/>
    <lineage>
        <taxon>Eukaryota</taxon>
        <taxon>Fungi</taxon>
        <taxon>Dikarya</taxon>
        <taxon>Ascomycota</taxon>
        <taxon>Pezizomycotina</taxon>
        <taxon>Sordariomycetes</taxon>
        <taxon>Sordariomycetidae</taxon>
        <taxon>Sordariales</taxon>
        <taxon>Chaetomiaceae</taxon>
        <taxon>Canariomyces</taxon>
    </lineage>
</organism>
<evidence type="ECO:0000256" key="2">
    <source>
        <dbReference type="RuleBase" id="RU367126"/>
    </source>
</evidence>
<evidence type="ECO:0000256" key="1">
    <source>
        <dbReference type="ARBA" id="ARBA00022884"/>
    </source>
</evidence>
<proteinExistence type="inferred from homology"/>
<dbReference type="GeneID" id="89942527"/>
<feature type="compositionally biased region" description="Basic and acidic residues" evidence="3">
    <location>
        <begin position="18"/>
        <end position="32"/>
    </location>
</feature>
<evidence type="ECO:0000259" key="4">
    <source>
        <dbReference type="Pfam" id="PF22675"/>
    </source>
</evidence>
<accession>A0AAN6QD04</accession>
<dbReference type="AlphaFoldDB" id="A0AAN6QD04"/>
<dbReference type="InterPro" id="IPR055256">
    <property type="entry name" value="KH_1_KHDC4/BBP-like"/>
</dbReference>
<dbReference type="Proteomes" id="UP001302812">
    <property type="component" value="Unassembled WGS sequence"/>
</dbReference>
<keyword evidence="2" id="KW-0747">Spliceosome</keyword>
<protein>
    <recommendedName>
        <fullName evidence="2">Branchpoint-bridging protein</fullName>
    </recommendedName>
</protein>
<keyword evidence="2" id="KW-0507">mRNA processing</keyword>
<dbReference type="GO" id="GO:0000398">
    <property type="term" value="P:mRNA splicing, via spliceosome"/>
    <property type="evidence" value="ECO:0007669"/>
    <property type="project" value="UniProtKB-UniRule"/>
</dbReference>
<name>A0AAN6QD04_9PEZI</name>
<gene>
    <name evidence="5" type="ORF">N656DRAFT_818104</name>
</gene>
<dbReference type="PANTHER" id="PTHR11208:SF45">
    <property type="entry name" value="SPLICING FACTOR 1"/>
    <property type="match status" value="1"/>
</dbReference>
<dbReference type="GO" id="GO:0045131">
    <property type="term" value="F:pre-mRNA branch point binding"/>
    <property type="evidence" value="ECO:0007669"/>
    <property type="project" value="UniProtKB-UniRule"/>
</dbReference>